<reference evidence="14" key="1">
    <citation type="journal article" date="2020" name="Stud. Mycol.">
        <title>101 Dothideomycetes genomes: a test case for predicting lifestyles and emergence of pathogens.</title>
        <authorList>
            <person name="Haridas S."/>
            <person name="Albert R."/>
            <person name="Binder M."/>
            <person name="Bloem J."/>
            <person name="Labutti K."/>
            <person name="Salamov A."/>
            <person name="Andreopoulos B."/>
            <person name="Baker S."/>
            <person name="Barry K."/>
            <person name="Bills G."/>
            <person name="Bluhm B."/>
            <person name="Cannon C."/>
            <person name="Castanera R."/>
            <person name="Culley D."/>
            <person name="Daum C."/>
            <person name="Ezra D."/>
            <person name="Gonzalez J."/>
            <person name="Henrissat B."/>
            <person name="Kuo A."/>
            <person name="Liang C."/>
            <person name="Lipzen A."/>
            <person name="Lutzoni F."/>
            <person name="Magnuson J."/>
            <person name="Mondo S."/>
            <person name="Nolan M."/>
            <person name="Ohm R."/>
            <person name="Pangilinan J."/>
            <person name="Park H.-J."/>
            <person name="Ramirez L."/>
            <person name="Alfaro M."/>
            <person name="Sun H."/>
            <person name="Tritt A."/>
            <person name="Yoshinaga Y."/>
            <person name="Zwiers L.-H."/>
            <person name="Turgeon B."/>
            <person name="Goodwin S."/>
            <person name="Spatafora J."/>
            <person name="Crous P."/>
            <person name="Grigoriev I."/>
        </authorList>
    </citation>
    <scope>NUCLEOTIDE SEQUENCE</scope>
    <source>
        <strain evidence="14">ATCC 36951</strain>
    </source>
</reference>
<evidence type="ECO:0000256" key="1">
    <source>
        <dbReference type="ARBA" id="ARBA00000681"/>
    </source>
</evidence>
<evidence type="ECO:0000256" key="5">
    <source>
        <dbReference type="ARBA" id="ARBA00022525"/>
    </source>
</evidence>
<dbReference type="RefSeq" id="XP_033661637.1">
    <property type="nucleotide sequence ID" value="XM_033818657.1"/>
</dbReference>
<evidence type="ECO:0000256" key="6">
    <source>
        <dbReference type="ARBA" id="ARBA00022651"/>
    </source>
</evidence>
<dbReference type="SMART" id="SM00633">
    <property type="entry name" value="Glyco_10"/>
    <property type="match status" value="1"/>
</dbReference>
<dbReference type="GO" id="GO:0045493">
    <property type="term" value="P:xylan catabolic process"/>
    <property type="evidence" value="ECO:0007669"/>
    <property type="project" value="UniProtKB-KW"/>
</dbReference>
<evidence type="ECO:0000256" key="11">
    <source>
        <dbReference type="SAM" id="MobiDB-lite"/>
    </source>
</evidence>
<dbReference type="OrthoDB" id="3055998at2759"/>
<keyword evidence="5" id="KW-0964">Secreted</keyword>
<name>A0A6A6C386_ZASCE</name>
<dbReference type="InterPro" id="IPR001000">
    <property type="entry name" value="GH10_dom"/>
</dbReference>
<dbReference type="PANTHER" id="PTHR31490">
    <property type="entry name" value="GLYCOSYL HYDROLASE"/>
    <property type="match status" value="1"/>
</dbReference>
<dbReference type="Proteomes" id="UP000799537">
    <property type="component" value="Unassembled WGS sequence"/>
</dbReference>
<dbReference type="InterPro" id="IPR017853">
    <property type="entry name" value="GH"/>
</dbReference>
<dbReference type="PRINTS" id="PR00134">
    <property type="entry name" value="GLHYDRLASE10"/>
</dbReference>
<keyword evidence="10" id="KW-0326">Glycosidase</keyword>
<dbReference type="PROSITE" id="PS51760">
    <property type="entry name" value="GH10_2"/>
    <property type="match status" value="1"/>
</dbReference>
<feature type="domain" description="GH10" evidence="13">
    <location>
        <begin position="54"/>
        <end position="372"/>
    </location>
</feature>
<comment type="subcellular location">
    <subcellularLocation>
        <location evidence="2">Secreted</location>
    </subcellularLocation>
</comment>
<dbReference type="GeneID" id="54571929"/>
<keyword evidence="15" id="KW-1185">Reference proteome</keyword>
<evidence type="ECO:0000256" key="4">
    <source>
        <dbReference type="ARBA" id="ARBA00007495"/>
    </source>
</evidence>
<feature type="signal peptide" evidence="12">
    <location>
        <begin position="1"/>
        <end position="24"/>
    </location>
</feature>
<dbReference type="SUPFAM" id="SSF51445">
    <property type="entry name" value="(Trans)glycosidases"/>
    <property type="match status" value="1"/>
</dbReference>
<proteinExistence type="inferred from homology"/>
<keyword evidence="8 10" id="KW-0119">Carbohydrate metabolism</keyword>
<accession>A0A6A6C386</accession>
<dbReference type="EC" id="3.2.1.8" evidence="10"/>
<feature type="region of interest" description="Disordered" evidence="11">
    <location>
        <begin position="21"/>
        <end position="46"/>
    </location>
</feature>
<comment type="similarity">
    <text evidence="4 10">Belongs to the glycosyl hydrolase 10 (cellulase F) family.</text>
</comment>
<evidence type="ECO:0000256" key="7">
    <source>
        <dbReference type="ARBA" id="ARBA00022801"/>
    </source>
</evidence>
<evidence type="ECO:0000256" key="3">
    <source>
        <dbReference type="ARBA" id="ARBA00004851"/>
    </source>
</evidence>
<feature type="chain" id="PRO_5025683797" description="Beta-xylanase" evidence="12">
    <location>
        <begin position="25"/>
        <end position="385"/>
    </location>
</feature>
<dbReference type="EMBL" id="ML993624">
    <property type="protein sequence ID" value="KAF2160748.1"/>
    <property type="molecule type" value="Genomic_DNA"/>
</dbReference>
<keyword evidence="6" id="KW-0858">Xylan degradation</keyword>
<organism evidence="14 15">
    <name type="scientific">Zasmidium cellare ATCC 36951</name>
    <dbReference type="NCBI Taxonomy" id="1080233"/>
    <lineage>
        <taxon>Eukaryota</taxon>
        <taxon>Fungi</taxon>
        <taxon>Dikarya</taxon>
        <taxon>Ascomycota</taxon>
        <taxon>Pezizomycotina</taxon>
        <taxon>Dothideomycetes</taxon>
        <taxon>Dothideomycetidae</taxon>
        <taxon>Mycosphaerellales</taxon>
        <taxon>Mycosphaerellaceae</taxon>
        <taxon>Zasmidium</taxon>
    </lineage>
</organism>
<protein>
    <recommendedName>
        <fullName evidence="10">Beta-xylanase</fullName>
        <ecNumber evidence="10">3.2.1.8</ecNumber>
    </recommendedName>
</protein>
<evidence type="ECO:0000256" key="12">
    <source>
        <dbReference type="SAM" id="SignalP"/>
    </source>
</evidence>
<dbReference type="Pfam" id="PF00331">
    <property type="entry name" value="Glyco_hydro_10"/>
    <property type="match status" value="1"/>
</dbReference>
<dbReference type="InterPro" id="IPR044846">
    <property type="entry name" value="GH10"/>
</dbReference>
<dbReference type="AlphaFoldDB" id="A0A6A6C386"/>
<comment type="catalytic activity">
    <reaction evidence="1 10">
        <text>Endohydrolysis of (1-&gt;4)-beta-D-xylosidic linkages in xylans.</text>
        <dbReference type="EC" id="3.2.1.8"/>
    </reaction>
</comment>
<keyword evidence="12" id="KW-0732">Signal</keyword>
<evidence type="ECO:0000256" key="2">
    <source>
        <dbReference type="ARBA" id="ARBA00004613"/>
    </source>
</evidence>
<evidence type="ECO:0000313" key="15">
    <source>
        <dbReference type="Proteomes" id="UP000799537"/>
    </source>
</evidence>
<gene>
    <name evidence="14" type="ORF">M409DRAFT_70277</name>
</gene>
<evidence type="ECO:0000256" key="9">
    <source>
        <dbReference type="ARBA" id="ARBA00023326"/>
    </source>
</evidence>
<keyword evidence="9 10" id="KW-0624">Polysaccharide degradation</keyword>
<evidence type="ECO:0000256" key="10">
    <source>
        <dbReference type="RuleBase" id="RU361174"/>
    </source>
</evidence>
<comment type="pathway">
    <text evidence="3">Glycan degradation; xylan degradation.</text>
</comment>
<evidence type="ECO:0000259" key="13">
    <source>
        <dbReference type="PROSITE" id="PS51760"/>
    </source>
</evidence>
<dbReference type="Gene3D" id="3.20.20.80">
    <property type="entry name" value="Glycosidases"/>
    <property type="match status" value="1"/>
</dbReference>
<dbReference type="GO" id="GO:0005576">
    <property type="term" value="C:extracellular region"/>
    <property type="evidence" value="ECO:0007669"/>
    <property type="project" value="UniProtKB-SubCell"/>
</dbReference>
<evidence type="ECO:0000256" key="8">
    <source>
        <dbReference type="ARBA" id="ARBA00023277"/>
    </source>
</evidence>
<evidence type="ECO:0000313" key="14">
    <source>
        <dbReference type="EMBL" id="KAF2160748.1"/>
    </source>
</evidence>
<dbReference type="GO" id="GO:0031176">
    <property type="term" value="F:endo-1,4-beta-xylanase activity"/>
    <property type="evidence" value="ECO:0007669"/>
    <property type="project" value="UniProtKB-EC"/>
</dbReference>
<dbReference type="PANTHER" id="PTHR31490:SF35">
    <property type="entry name" value="ENDO-1,4-BETA-XYLANASE"/>
    <property type="match status" value="1"/>
</dbReference>
<keyword evidence="7 10" id="KW-0378">Hydrolase</keyword>
<sequence>MPLLTTLLTLTLLPLAALPNPVKSGSSCTDATTTTSPPPADGTSPSTTLTATATARNSGLNKAARAKGKLWFGTAADFPGTSGELQDGSYMREFGDGGDWGEATPANIMKFDATEPQQNVFNFTGAEQFLRIAEGGRKLVRCHNLIWSSQLPAWVTSPSTPWTNATLSAVLVNHVQTLLDVVNEAFADSPSGSYASNIWYDTIGPEYVALAFKTAADVVRERKLKVKLYYNDYNIEFPGAKATAAQELVRELQRRGIRIDGVGLESHFIAGSTPSQADQEANMNAFAALNVDIAVTELDVRVTLPPTLAVQEQQVKDYYSTVAACVNVRRCIGVTVWDFVDTYSWVPSTFAGQGYADLFFQPQGAGTPLVKKAAYDGCLRALTGA</sequence>